<reference evidence="2 3" key="1">
    <citation type="submission" date="2019-08" db="EMBL/GenBank/DDBJ databases">
        <title>Phlebobacter frassis gen. nov. sp. nov., a new member of family Sphingobacteriaceae isolated from sand fly rearing media.</title>
        <authorList>
            <person name="Kakumanu M.L."/>
            <person name="Marayati B.F."/>
            <person name="Wada-Katsumata A."/>
            <person name="Wasserberg G."/>
            <person name="Schal C."/>
            <person name="Apperson C.S."/>
            <person name="Ponnusamy L."/>
        </authorList>
    </citation>
    <scope>NUCLEOTIDE SEQUENCE [LARGE SCALE GENOMIC DNA]</scope>
    <source>
        <strain evidence="2 3">SSI9</strain>
    </source>
</reference>
<comment type="caution">
    <text evidence="2">The sequence shown here is derived from an EMBL/GenBank/DDBJ whole genome shotgun (WGS) entry which is preliminary data.</text>
</comment>
<evidence type="ECO:0000313" key="2">
    <source>
        <dbReference type="EMBL" id="TYR35616.1"/>
    </source>
</evidence>
<dbReference type="EMBL" id="VTAV01000008">
    <property type="protein sequence ID" value="TYR35616.1"/>
    <property type="molecule type" value="Genomic_DNA"/>
</dbReference>
<dbReference type="RefSeq" id="WP_148919642.1">
    <property type="nucleotide sequence ID" value="NZ_VTAV01000008.1"/>
</dbReference>
<dbReference type="AlphaFoldDB" id="A0A5D4H474"/>
<feature type="compositionally biased region" description="Basic and acidic residues" evidence="1">
    <location>
        <begin position="69"/>
        <end position="80"/>
    </location>
</feature>
<feature type="region of interest" description="Disordered" evidence="1">
    <location>
        <begin position="53"/>
        <end position="80"/>
    </location>
</feature>
<accession>A0A5D4H474</accession>
<protein>
    <submittedName>
        <fullName evidence="2">Uncharacterized protein</fullName>
    </submittedName>
</protein>
<gene>
    <name evidence="2" type="ORF">FXV77_12940</name>
</gene>
<keyword evidence="3" id="KW-1185">Reference proteome</keyword>
<dbReference type="Proteomes" id="UP000322362">
    <property type="component" value="Unassembled WGS sequence"/>
</dbReference>
<name>A0A5D4H474_9SPHI</name>
<evidence type="ECO:0000313" key="3">
    <source>
        <dbReference type="Proteomes" id="UP000322362"/>
    </source>
</evidence>
<organism evidence="2 3">
    <name type="scientific">Sphingobacterium phlebotomi</name>
    <dbReference type="NCBI Taxonomy" id="2605433"/>
    <lineage>
        <taxon>Bacteria</taxon>
        <taxon>Pseudomonadati</taxon>
        <taxon>Bacteroidota</taxon>
        <taxon>Sphingobacteriia</taxon>
        <taxon>Sphingobacteriales</taxon>
        <taxon>Sphingobacteriaceae</taxon>
        <taxon>Sphingobacterium</taxon>
    </lineage>
</organism>
<proteinExistence type="predicted"/>
<evidence type="ECO:0000256" key="1">
    <source>
        <dbReference type="SAM" id="MobiDB-lite"/>
    </source>
</evidence>
<sequence length="80" mass="9205">MKNKLESNSVNSGITTYVFTAKTYKREPNRNKNVLKRYANILLTNKFKSDTHDNNVKRIASRATQNKSELNRNSKDITGD</sequence>